<dbReference type="AlphaFoldDB" id="A0A3S9HC48"/>
<evidence type="ECO:0000313" key="3">
    <source>
        <dbReference type="Proteomes" id="UP000273326"/>
    </source>
</evidence>
<dbReference type="Proteomes" id="UP000273326">
    <property type="component" value="Chromosome"/>
</dbReference>
<feature type="chain" id="PRO_5019001503" evidence="1">
    <location>
        <begin position="26"/>
        <end position="979"/>
    </location>
</feature>
<keyword evidence="1" id="KW-0732">Signal</keyword>
<sequence>MKKIWRVFFASTLLLSTISPTVVTAAENIETTQNVVTEDDRTPIIDVSSLSISKKVATAGDELKLSIKIENSAYVGLVRVIYWDPGTQFFKILYLNRNINTGKHETTIKITENTFPGEYVVREINTTNANGIITASYHYKDSTFGNPTDLSAANYTVVQTVPDTTGPTIDGNSLQLSPSDGTPGTSIGFSLNAHDESGVQEVIAHYLNPVTNAEEMIPFTYNETSTLFEGAFDVTSDTAAGEWRLTKITATDTLGNASEWENTTEPAFGAFTITQPVPDTTGPVINGSSLQLSTADGTPGTTIGFSLDVQDESGVKEVIAHYLNPVTKEEEVIPFTFNETTALFEGIFEVTGDTAAGEWILTKISAKDELDNASELDNSADPTNGAFKVTQPDTTGPEIDWESLTLSAKEVVEGDRLIIDLNINDFSDIKTATLAYRVPSSSNLHLLNLVKNAKTGRFEAALAITKETAIGEWNLDSIMAKDKAANVTTIYNSKFHTGTNTFDLSKGQFKVLDKKGEITRPVLSYSTYIQGSGWQKSVAEGGMSGTEGESKRLEAIKINLSDSDLAGTIHYRTHVEKNGWMDWVENGQIGGTKDESKRLEAIEIKLTDELAATYDIYYRAHTQKFGWLDWAKNGDPAGTAGLGYRLEAIEVRLVEKGKPAPGKTNVAFWDKETQVGPGVHYSTYIQKDGWQNYHTNGQLSGTTGQAKHLGALKIQLKDLPYKGGVEYQAHVQNDGWLNSVSDGEMSGTHGESKRMEAIRIKLTGEIAKHYDIYYRVHVQNLGWLDWAKNGESAGSEGLALRLEGIEVIAVKKNDQVPDKTQRPFVLNNVGVSYTAHVQKSGWQNPVFNGILSGTTGKALRLEGIKLNIQTDALSGGIQYRAHIQDAGWQNWKENGQLSGTEDKSLRMEAIQINLTGEMAQLYDVYYRVHVQDYGWMDWTKNGQPAGTEGHAKRLEGIQVRLVLKGKPAPGSTDRPFVKK</sequence>
<dbReference type="SMART" id="SM00728">
    <property type="entry name" value="ChW"/>
    <property type="match status" value="9"/>
</dbReference>
<evidence type="ECO:0000313" key="2">
    <source>
        <dbReference type="EMBL" id="AZP04950.1"/>
    </source>
</evidence>
<dbReference type="InterPro" id="IPR006637">
    <property type="entry name" value="ChW"/>
</dbReference>
<evidence type="ECO:0000256" key="1">
    <source>
        <dbReference type="SAM" id="SignalP"/>
    </source>
</evidence>
<dbReference type="EMBL" id="CP034465">
    <property type="protein sequence ID" value="AZP04950.1"/>
    <property type="molecule type" value="Genomic_DNA"/>
</dbReference>
<accession>A0A3S9HC48</accession>
<dbReference type="Pfam" id="PF07538">
    <property type="entry name" value="ChW"/>
    <property type="match status" value="9"/>
</dbReference>
<feature type="signal peptide" evidence="1">
    <location>
        <begin position="1"/>
        <end position="25"/>
    </location>
</feature>
<protein>
    <submittedName>
        <fullName evidence="2">Ig domain-containing protein</fullName>
    </submittedName>
</protein>
<gene>
    <name evidence="2" type="ORF">EJN90_10030</name>
</gene>
<keyword evidence="3" id="KW-1185">Reference proteome</keyword>
<organism evidence="2 3">
    <name type="scientific">Jeotgalibaca ciconiae</name>
    <dbReference type="NCBI Taxonomy" id="2496265"/>
    <lineage>
        <taxon>Bacteria</taxon>
        <taxon>Bacillati</taxon>
        <taxon>Bacillota</taxon>
        <taxon>Bacilli</taxon>
        <taxon>Lactobacillales</taxon>
        <taxon>Carnobacteriaceae</taxon>
        <taxon>Jeotgalibaca</taxon>
    </lineage>
</organism>
<dbReference type="KEGG" id="jeh:EJN90_10030"/>
<dbReference type="OrthoDB" id="9763643at2"/>
<name>A0A3S9HC48_9LACT</name>
<dbReference type="RefSeq" id="WP_126110852.1">
    <property type="nucleotide sequence ID" value="NZ_CP034465.1"/>
</dbReference>
<reference evidence="3" key="1">
    <citation type="submission" date="2018-12" db="EMBL/GenBank/DDBJ databases">
        <title>Complete genome sequencing of Jeotgalibaca sp. H21T32.</title>
        <authorList>
            <person name="Bae J.-W."/>
            <person name="Lee S.-Y."/>
        </authorList>
    </citation>
    <scope>NUCLEOTIDE SEQUENCE [LARGE SCALE GENOMIC DNA]</scope>
    <source>
        <strain evidence="3">H21T32</strain>
    </source>
</reference>
<proteinExistence type="predicted"/>